<gene>
    <name evidence="1" type="ORF">CWE06_10200</name>
</gene>
<comment type="caution">
    <text evidence="1">The sequence shown here is derived from an EMBL/GenBank/DDBJ whole genome shotgun (WGS) entry which is preliminary data.</text>
</comment>
<accession>A0A432VQU7</accession>
<keyword evidence="2" id="KW-1185">Reference proteome</keyword>
<name>A0A432VQU7_9GAMM</name>
<dbReference type="OrthoDB" id="8581915at2"/>
<sequence>MQLSKVLPNKLFTVAAIIGMGTLLSACSSQPVVYHQDNLRVEGNQLILDGIISEATPPRFQQLVEENPNLQAFVVNSESGDPLSAMQLGYLLHRSELPLIVDGQCLGQCANYLFTAAKHRTVTATSVVAWRGGAMSHSRVLPWRTYMLPGTRDFLTRYSDTYLRREARFFERINVSQDITVLGFDERLGCDVENMEGFYYSSAGLLALGLGSTTFEQDSDPFAHYPDSYCKVNLSNYFNFVPQ</sequence>
<dbReference type="PROSITE" id="PS51257">
    <property type="entry name" value="PROKAR_LIPOPROTEIN"/>
    <property type="match status" value="1"/>
</dbReference>
<proteinExistence type="predicted"/>
<dbReference type="EMBL" id="PIPI01000008">
    <property type="protein sequence ID" value="RUO18609.1"/>
    <property type="molecule type" value="Genomic_DNA"/>
</dbReference>
<dbReference type="AlphaFoldDB" id="A0A432VQU7"/>
<reference evidence="1 2" key="1">
    <citation type="journal article" date="2011" name="Front. Microbiol.">
        <title>Genomic signatures of strain selection and enhancement in Bacillus atrophaeus var. globigii, a historical biowarfare simulant.</title>
        <authorList>
            <person name="Gibbons H.S."/>
            <person name="Broomall S.M."/>
            <person name="McNew L.A."/>
            <person name="Daligault H."/>
            <person name="Chapman C."/>
            <person name="Bruce D."/>
            <person name="Karavis M."/>
            <person name="Krepps M."/>
            <person name="McGregor P.A."/>
            <person name="Hong C."/>
            <person name="Park K.H."/>
            <person name="Akmal A."/>
            <person name="Feldman A."/>
            <person name="Lin J.S."/>
            <person name="Chang W.E."/>
            <person name="Higgs B.W."/>
            <person name="Demirev P."/>
            <person name="Lindquist J."/>
            <person name="Liem A."/>
            <person name="Fochler E."/>
            <person name="Read T.D."/>
            <person name="Tapia R."/>
            <person name="Johnson S."/>
            <person name="Bishop-Lilly K.A."/>
            <person name="Detter C."/>
            <person name="Han C."/>
            <person name="Sozhamannan S."/>
            <person name="Rosenzweig C.N."/>
            <person name="Skowronski E.W."/>
        </authorList>
    </citation>
    <scope>NUCLEOTIDE SEQUENCE [LARGE SCALE GENOMIC DNA]</scope>
    <source>
        <strain evidence="1 2">AK5</strain>
    </source>
</reference>
<evidence type="ECO:0000313" key="1">
    <source>
        <dbReference type="EMBL" id="RUO18609.1"/>
    </source>
</evidence>
<dbReference type="RefSeq" id="WP_126793764.1">
    <property type="nucleotide sequence ID" value="NZ_PIPI01000008.1"/>
</dbReference>
<evidence type="ECO:0000313" key="2">
    <source>
        <dbReference type="Proteomes" id="UP000288212"/>
    </source>
</evidence>
<evidence type="ECO:0008006" key="3">
    <source>
        <dbReference type="Google" id="ProtNLM"/>
    </source>
</evidence>
<protein>
    <recommendedName>
        <fullName evidence="3">Lipoprotein</fullName>
    </recommendedName>
</protein>
<dbReference type="Proteomes" id="UP000288212">
    <property type="component" value="Unassembled WGS sequence"/>
</dbReference>
<organism evidence="1 2">
    <name type="scientific">Aliidiomarina haloalkalitolerans</name>
    <dbReference type="NCBI Taxonomy" id="859059"/>
    <lineage>
        <taxon>Bacteria</taxon>
        <taxon>Pseudomonadati</taxon>
        <taxon>Pseudomonadota</taxon>
        <taxon>Gammaproteobacteria</taxon>
        <taxon>Alteromonadales</taxon>
        <taxon>Idiomarinaceae</taxon>
        <taxon>Aliidiomarina</taxon>
    </lineage>
</organism>